<dbReference type="Proteomes" id="UP001172159">
    <property type="component" value="Unassembled WGS sequence"/>
</dbReference>
<dbReference type="Pfam" id="PF12813">
    <property type="entry name" value="XPG_I_2"/>
    <property type="match status" value="1"/>
</dbReference>
<accession>A0AA40BKH3</accession>
<organism evidence="4 5">
    <name type="scientific">Apiosordaria backusii</name>
    <dbReference type="NCBI Taxonomy" id="314023"/>
    <lineage>
        <taxon>Eukaryota</taxon>
        <taxon>Fungi</taxon>
        <taxon>Dikarya</taxon>
        <taxon>Ascomycota</taxon>
        <taxon>Pezizomycotina</taxon>
        <taxon>Sordariomycetes</taxon>
        <taxon>Sordariomycetidae</taxon>
        <taxon>Sordariales</taxon>
        <taxon>Lasiosphaeriaceae</taxon>
        <taxon>Apiosordaria</taxon>
    </lineage>
</organism>
<protein>
    <submittedName>
        <fullName evidence="4">XPG domain containing-domain-containing protein</fullName>
    </submittedName>
</protein>
<evidence type="ECO:0000313" key="4">
    <source>
        <dbReference type="EMBL" id="KAK0735838.1"/>
    </source>
</evidence>
<evidence type="ECO:0000256" key="2">
    <source>
        <dbReference type="SAM" id="MobiDB-lite"/>
    </source>
</evidence>
<dbReference type="InterPro" id="IPR026832">
    <property type="entry name" value="Asteroid"/>
</dbReference>
<comment type="similarity">
    <text evidence="1">Belongs to the asteroid family.</text>
</comment>
<keyword evidence="5" id="KW-1185">Reference proteome</keyword>
<evidence type="ECO:0000256" key="1">
    <source>
        <dbReference type="ARBA" id="ARBA00007398"/>
    </source>
</evidence>
<feature type="compositionally biased region" description="Basic residues" evidence="2">
    <location>
        <begin position="547"/>
        <end position="557"/>
    </location>
</feature>
<dbReference type="PANTHER" id="PTHR15665:SF1">
    <property type="entry name" value="PROTEIN ASTEROID HOMOLOG 1"/>
    <property type="match status" value="1"/>
</dbReference>
<proteinExistence type="inferred from homology"/>
<dbReference type="InterPro" id="IPR029060">
    <property type="entry name" value="PIN-like_dom_sf"/>
</dbReference>
<dbReference type="SUPFAM" id="SSF88723">
    <property type="entry name" value="PIN domain-like"/>
    <property type="match status" value="1"/>
</dbReference>
<dbReference type="EMBL" id="JAUKTV010000007">
    <property type="protein sequence ID" value="KAK0735838.1"/>
    <property type="molecule type" value="Genomic_DNA"/>
</dbReference>
<sequence length="584" mass="65307">MGIPHLKRNLEPYAERGPIEPCNVVVDGPALAYHVLNLASRTTIKTSPFEQPPYELLGRTAIAWLDNMEECGLTVSHIYFDGFLPSSKRPERMQRLIRSTKELFKYHSTTVTGVPRERSRHTSNKKVELFPTSIGGETRAKPPPPAFLVPAVIDALRASKYGPITQVIGGEADGYCAIHVRKSGGLVLTSDSDLLVHDLGENGGVIFFPDIDLDSEGKKLIAPQFRHAEICRKLSIKPDVGFSYMAFEIFTDPHLTLEQAAERSRRAEAVILTRDEYDTFIKTYLSPEMAPEINIADSPQLDPRISELVLRLSQITTTKSKEKDASLEMFLPFLLDCPSRTSAWEVAKPIRELAYSLLQSGQKSAIKTISEMRRLQTLSSGSQVDILPPAKVEEECKRLYNNIMQIEKNLDNPDLVWVVLSIYFDIVRTVERAKGYPLSLEILSQEAKGKLDQHFWDFLHVLAQTQATIYSLRMLQQILLSKSRTGNPVLVIGALAVLPSLNNFPSATTFAETLRLLREAGGLKCLIDLCSDMEDIVPHLEAIGKPPKNKKDRKRKAQSGAVEGHQVRARPSNPFELLNSSRDD</sequence>
<reference evidence="4" key="1">
    <citation type="submission" date="2023-06" db="EMBL/GenBank/DDBJ databases">
        <title>Genome-scale phylogeny and comparative genomics of the fungal order Sordariales.</title>
        <authorList>
            <consortium name="Lawrence Berkeley National Laboratory"/>
            <person name="Hensen N."/>
            <person name="Bonometti L."/>
            <person name="Westerberg I."/>
            <person name="Brannstrom I.O."/>
            <person name="Guillou S."/>
            <person name="Cros-Aarteil S."/>
            <person name="Calhoun S."/>
            <person name="Haridas S."/>
            <person name="Kuo A."/>
            <person name="Mondo S."/>
            <person name="Pangilinan J."/>
            <person name="Riley R."/>
            <person name="Labutti K."/>
            <person name="Andreopoulos B."/>
            <person name="Lipzen A."/>
            <person name="Chen C."/>
            <person name="Yanf M."/>
            <person name="Daum C."/>
            <person name="Ng V."/>
            <person name="Clum A."/>
            <person name="Steindorff A."/>
            <person name="Ohm R."/>
            <person name="Martin F."/>
            <person name="Silar P."/>
            <person name="Natvig D."/>
            <person name="Lalanne C."/>
            <person name="Gautier V."/>
            <person name="Ament-Velasquez S.L."/>
            <person name="Kruys A."/>
            <person name="Hutchinson M.I."/>
            <person name="Powell A.J."/>
            <person name="Barry K."/>
            <person name="Miller A.N."/>
            <person name="Grigoriev I.V."/>
            <person name="Debuchy R."/>
            <person name="Gladieux P."/>
            <person name="Thoren M.H."/>
            <person name="Johannesson H."/>
        </authorList>
    </citation>
    <scope>NUCLEOTIDE SEQUENCE</scope>
    <source>
        <strain evidence="4">CBS 540.89</strain>
    </source>
</reference>
<name>A0AA40BKH3_9PEZI</name>
<dbReference type="InterPro" id="IPR039436">
    <property type="entry name" value="Asteroid_dom"/>
</dbReference>
<evidence type="ECO:0000313" key="5">
    <source>
        <dbReference type="Proteomes" id="UP001172159"/>
    </source>
</evidence>
<comment type="caution">
    <text evidence="4">The sequence shown here is derived from an EMBL/GenBank/DDBJ whole genome shotgun (WGS) entry which is preliminary data.</text>
</comment>
<gene>
    <name evidence="4" type="ORF">B0T21DRAFT_451883</name>
</gene>
<dbReference type="Gene3D" id="3.40.50.1010">
    <property type="entry name" value="5'-nuclease"/>
    <property type="match status" value="1"/>
</dbReference>
<evidence type="ECO:0000259" key="3">
    <source>
        <dbReference type="Pfam" id="PF12813"/>
    </source>
</evidence>
<feature type="region of interest" description="Disordered" evidence="2">
    <location>
        <begin position="542"/>
        <end position="584"/>
    </location>
</feature>
<dbReference type="PANTHER" id="PTHR15665">
    <property type="entry name" value="ASTEROID PROTEIN"/>
    <property type="match status" value="1"/>
</dbReference>
<dbReference type="AlphaFoldDB" id="A0AA40BKH3"/>
<feature type="domain" description="Asteroid" evidence="3">
    <location>
        <begin position="145"/>
        <end position="386"/>
    </location>
</feature>